<keyword evidence="3" id="KW-0812">Transmembrane</keyword>
<sequence length="346" mass="37989">MPPEGGRSLADLLQLVVVTLVVVMALAVPVIHFDVQRRYLDGNLTTLSLLTAEQLMRQVIARNPELWAYEQGRIAGLLRDQVRGVAVRQVVSSEGGETVVEIGTPLPAPLSTHRQWLFDAGRPVGALETSASLRPLLRDSLLLALVLALIGGVGVALLCRYPLARLRRAERDIRYLAEHDPLTGLLNRHVVEALFERESARARRHHLQLSIVIFDIDHFKRVNDRHGHDCGDRVLRQLAGLVSRHVRASDYLVRWGGEEFLILSTHTDLAMARTLVEKLRRLVAAHDFGLAQSITISLGVCGCMPGDGLHACVGCADAAMYRAKRAGRNRWCEGDGVDSGAEGADA</sequence>
<keyword evidence="6" id="KW-1185">Reference proteome</keyword>
<evidence type="ECO:0000259" key="4">
    <source>
        <dbReference type="PROSITE" id="PS50887"/>
    </source>
</evidence>
<feature type="domain" description="GGDEF" evidence="4">
    <location>
        <begin position="207"/>
        <end position="336"/>
    </location>
</feature>
<dbReference type="InterPro" id="IPR000160">
    <property type="entry name" value="GGDEF_dom"/>
</dbReference>
<evidence type="ECO:0000313" key="5">
    <source>
        <dbReference type="EMBL" id="NKN32229.1"/>
    </source>
</evidence>
<dbReference type="Gene3D" id="3.30.70.270">
    <property type="match status" value="1"/>
</dbReference>
<dbReference type="CDD" id="cd01949">
    <property type="entry name" value="GGDEF"/>
    <property type="match status" value="1"/>
</dbReference>
<evidence type="ECO:0000256" key="3">
    <source>
        <dbReference type="SAM" id="Phobius"/>
    </source>
</evidence>
<dbReference type="InterPro" id="IPR029787">
    <property type="entry name" value="Nucleotide_cyclase"/>
</dbReference>
<dbReference type="Pfam" id="PF00990">
    <property type="entry name" value="GGDEF"/>
    <property type="match status" value="1"/>
</dbReference>
<feature type="transmembrane region" description="Helical" evidence="3">
    <location>
        <begin position="141"/>
        <end position="163"/>
    </location>
</feature>
<name>A0ABX1I3W6_9GAMM</name>
<evidence type="ECO:0000313" key="6">
    <source>
        <dbReference type="Proteomes" id="UP000740754"/>
    </source>
</evidence>
<dbReference type="InterPro" id="IPR050469">
    <property type="entry name" value="Diguanylate_Cyclase"/>
</dbReference>
<dbReference type="InterPro" id="IPR043128">
    <property type="entry name" value="Rev_trsase/Diguanyl_cyclase"/>
</dbReference>
<proteinExistence type="predicted"/>
<dbReference type="NCBIfam" id="TIGR00254">
    <property type="entry name" value="GGDEF"/>
    <property type="match status" value="1"/>
</dbReference>
<accession>A0ABX1I3W6</accession>
<dbReference type="PANTHER" id="PTHR45138">
    <property type="entry name" value="REGULATORY COMPONENTS OF SENSORY TRANSDUCTION SYSTEM"/>
    <property type="match status" value="1"/>
</dbReference>
<reference evidence="5 6" key="1">
    <citation type="submission" date="2020-04" db="EMBL/GenBank/DDBJ databases">
        <title>Draft Whole-Genome sequence of Marichromatium bheemlicum DSM 18632, type strain.</title>
        <authorList>
            <person name="Kyndt J.A."/>
            <person name="Meyer T.E."/>
        </authorList>
    </citation>
    <scope>NUCLEOTIDE SEQUENCE [LARGE SCALE GENOMIC DNA]</scope>
    <source>
        <strain evidence="5 6">DSM 18632</strain>
    </source>
</reference>
<protein>
    <recommendedName>
        <fullName evidence="1">diguanylate cyclase</fullName>
        <ecNumber evidence="1">2.7.7.65</ecNumber>
    </recommendedName>
</protein>
<organism evidence="5 6">
    <name type="scientific">Marichromatium bheemlicum</name>
    <dbReference type="NCBI Taxonomy" id="365339"/>
    <lineage>
        <taxon>Bacteria</taxon>
        <taxon>Pseudomonadati</taxon>
        <taxon>Pseudomonadota</taxon>
        <taxon>Gammaproteobacteria</taxon>
        <taxon>Chromatiales</taxon>
        <taxon>Chromatiaceae</taxon>
        <taxon>Marichromatium</taxon>
    </lineage>
</organism>
<feature type="transmembrane region" description="Helical" evidence="3">
    <location>
        <begin position="12"/>
        <end position="33"/>
    </location>
</feature>
<dbReference type="EC" id="2.7.7.65" evidence="1"/>
<keyword evidence="3" id="KW-1133">Transmembrane helix</keyword>
<comment type="caution">
    <text evidence="5">The sequence shown here is derived from an EMBL/GenBank/DDBJ whole genome shotgun (WGS) entry which is preliminary data.</text>
</comment>
<dbReference type="SUPFAM" id="SSF55073">
    <property type="entry name" value="Nucleotide cyclase"/>
    <property type="match status" value="1"/>
</dbReference>
<keyword evidence="3" id="KW-0472">Membrane</keyword>
<dbReference type="PANTHER" id="PTHR45138:SF9">
    <property type="entry name" value="DIGUANYLATE CYCLASE DGCM-RELATED"/>
    <property type="match status" value="1"/>
</dbReference>
<gene>
    <name evidence="5" type="ORF">HF203_03210</name>
</gene>
<dbReference type="RefSeq" id="WP_168666496.1">
    <property type="nucleotide sequence ID" value="NZ_JAAXKX010000002.1"/>
</dbReference>
<dbReference type="EMBL" id="JAAXKX010000002">
    <property type="protein sequence ID" value="NKN32229.1"/>
    <property type="molecule type" value="Genomic_DNA"/>
</dbReference>
<evidence type="ECO:0000256" key="1">
    <source>
        <dbReference type="ARBA" id="ARBA00012528"/>
    </source>
</evidence>
<dbReference type="PROSITE" id="PS50887">
    <property type="entry name" value="GGDEF"/>
    <property type="match status" value="1"/>
</dbReference>
<dbReference type="Proteomes" id="UP000740754">
    <property type="component" value="Unassembled WGS sequence"/>
</dbReference>
<evidence type="ECO:0000256" key="2">
    <source>
        <dbReference type="ARBA" id="ARBA00034247"/>
    </source>
</evidence>
<comment type="catalytic activity">
    <reaction evidence="2">
        <text>2 GTP = 3',3'-c-di-GMP + 2 diphosphate</text>
        <dbReference type="Rhea" id="RHEA:24898"/>
        <dbReference type="ChEBI" id="CHEBI:33019"/>
        <dbReference type="ChEBI" id="CHEBI:37565"/>
        <dbReference type="ChEBI" id="CHEBI:58805"/>
        <dbReference type="EC" id="2.7.7.65"/>
    </reaction>
</comment>
<dbReference type="SMART" id="SM00267">
    <property type="entry name" value="GGDEF"/>
    <property type="match status" value="1"/>
</dbReference>